<dbReference type="AlphaFoldDB" id="A0A6J7CUM7"/>
<keyword evidence="2" id="KW-0472">Membrane</keyword>
<feature type="region of interest" description="Disordered" evidence="1">
    <location>
        <begin position="43"/>
        <end position="85"/>
    </location>
</feature>
<feature type="region of interest" description="Disordered" evidence="1">
    <location>
        <begin position="226"/>
        <end position="247"/>
    </location>
</feature>
<feature type="transmembrane region" description="Helical" evidence="2">
    <location>
        <begin position="17"/>
        <end position="38"/>
    </location>
</feature>
<keyword evidence="2" id="KW-0812">Transmembrane</keyword>
<dbReference type="EMBL" id="CAFABE010000098">
    <property type="protein sequence ID" value="CAB4833654.1"/>
    <property type="molecule type" value="Genomic_DNA"/>
</dbReference>
<keyword evidence="2" id="KW-1133">Transmembrane helix</keyword>
<organism evidence="4">
    <name type="scientific">freshwater metagenome</name>
    <dbReference type="NCBI Taxonomy" id="449393"/>
    <lineage>
        <taxon>unclassified sequences</taxon>
        <taxon>metagenomes</taxon>
        <taxon>ecological metagenomes</taxon>
    </lineage>
</organism>
<sequence length="247" mass="26402">MAEHAKPSPEVFRRRRLFVAGMALVVVIVIAVGISSLFSNPGSISSNTTTKTSPATSTTTLPVTTTTQDPGTLPQTPTEPPTDNASLQARLAPLWNAIQTNSLTLGESVFFPESAYLQMKTGVLTNPAADYQSRLIAFFALDLVTYHDYIGPQQLSVKLESVNANPQLASWIAPGTCENKVGYWHLPNIRLVYLKNGSQRSFGVASLISWRGVWYVVHLGPNPRPSNIGTVDQPATGPGTPGPGGGC</sequence>
<proteinExistence type="predicted"/>
<evidence type="ECO:0000256" key="2">
    <source>
        <dbReference type="SAM" id="Phobius"/>
    </source>
</evidence>
<accession>A0A6J7CUM7</accession>
<reference evidence="4" key="1">
    <citation type="submission" date="2020-05" db="EMBL/GenBank/DDBJ databases">
        <authorList>
            <person name="Chiriac C."/>
            <person name="Salcher M."/>
            <person name="Ghai R."/>
            <person name="Kavagutti S V."/>
        </authorList>
    </citation>
    <scope>NUCLEOTIDE SEQUENCE</scope>
</reference>
<feature type="compositionally biased region" description="Low complexity" evidence="1">
    <location>
        <begin position="48"/>
        <end position="76"/>
    </location>
</feature>
<evidence type="ECO:0000313" key="3">
    <source>
        <dbReference type="EMBL" id="CAB4833654.1"/>
    </source>
</evidence>
<evidence type="ECO:0000313" key="4">
    <source>
        <dbReference type="EMBL" id="CAB4860508.1"/>
    </source>
</evidence>
<dbReference type="EMBL" id="CAFBLT010000001">
    <property type="protein sequence ID" value="CAB4860508.1"/>
    <property type="molecule type" value="Genomic_DNA"/>
</dbReference>
<protein>
    <submittedName>
        <fullName evidence="4">Unannotated protein</fullName>
    </submittedName>
</protein>
<gene>
    <name evidence="3" type="ORF">UFOPK3164_01509</name>
    <name evidence="4" type="ORF">UFOPK3427_00155</name>
</gene>
<name>A0A6J7CUM7_9ZZZZ</name>
<evidence type="ECO:0000256" key="1">
    <source>
        <dbReference type="SAM" id="MobiDB-lite"/>
    </source>
</evidence>